<accession>A0AAD1Z3N3</accession>
<dbReference type="Proteomes" id="UP000834106">
    <property type="component" value="Chromosome 6"/>
</dbReference>
<feature type="region of interest" description="Disordered" evidence="1">
    <location>
        <begin position="106"/>
        <end position="151"/>
    </location>
</feature>
<sequence>MISNRFINYKFGPIVYISSADIKLQVNFIEMDGFPGISITIYITCYAIAAPSQLPGEDHVDLQQEEPIRRMAKWAVKEHQIFMAACELAIAEGEEDGSDQVADRLPVPLESSSSSDEPKIGNSTARKSRSSRRSGSKRKSTSHSEKGKKKYGARAISSLVDRMADLSAELQSFTRRYSSNDLSVEDCIAEIDATGLVDKTSDLFMFALSFLGIRGNRDIWKAAKDEGRKMRWLKWSYDDYKERKVGSSRRLPFDG</sequence>
<dbReference type="AlphaFoldDB" id="A0AAD1Z3N3"/>
<organism evidence="2 3">
    <name type="scientific">Fraxinus pennsylvanica</name>
    <dbReference type="NCBI Taxonomy" id="56036"/>
    <lineage>
        <taxon>Eukaryota</taxon>
        <taxon>Viridiplantae</taxon>
        <taxon>Streptophyta</taxon>
        <taxon>Embryophyta</taxon>
        <taxon>Tracheophyta</taxon>
        <taxon>Spermatophyta</taxon>
        <taxon>Magnoliopsida</taxon>
        <taxon>eudicotyledons</taxon>
        <taxon>Gunneridae</taxon>
        <taxon>Pentapetalae</taxon>
        <taxon>asterids</taxon>
        <taxon>lamiids</taxon>
        <taxon>Lamiales</taxon>
        <taxon>Oleaceae</taxon>
        <taxon>Oleeae</taxon>
        <taxon>Fraxinus</taxon>
    </lineage>
</organism>
<dbReference type="EMBL" id="OU503041">
    <property type="protein sequence ID" value="CAI9762616.1"/>
    <property type="molecule type" value="Genomic_DNA"/>
</dbReference>
<name>A0AAD1Z3N3_9LAMI</name>
<feature type="compositionally biased region" description="Basic residues" evidence="1">
    <location>
        <begin position="126"/>
        <end position="151"/>
    </location>
</feature>
<evidence type="ECO:0000256" key="1">
    <source>
        <dbReference type="SAM" id="MobiDB-lite"/>
    </source>
</evidence>
<protein>
    <submittedName>
        <fullName evidence="2">Uncharacterized protein</fullName>
    </submittedName>
</protein>
<keyword evidence="3" id="KW-1185">Reference proteome</keyword>
<proteinExistence type="predicted"/>
<reference evidence="2" key="1">
    <citation type="submission" date="2023-05" db="EMBL/GenBank/DDBJ databases">
        <authorList>
            <person name="Huff M."/>
        </authorList>
    </citation>
    <scope>NUCLEOTIDE SEQUENCE</scope>
</reference>
<gene>
    <name evidence="2" type="ORF">FPE_LOCUS10046</name>
</gene>
<evidence type="ECO:0000313" key="3">
    <source>
        <dbReference type="Proteomes" id="UP000834106"/>
    </source>
</evidence>
<evidence type="ECO:0000313" key="2">
    <source>
        <dbReference type="EMBL" id="CAI9762616.1"/>
    </source>
</evidence>